<keyword evidence="5" id="KW-1185">Reference proteome</keyword>
<feature type="domain" description="Solute-binding protein family 3/N-terminal" evidence="3">
    <location>
        <begin position="57"/>
        <end position="289"/>
    </location>
</feature>
<evidence type="ECO:0000313" key="4">
    <source>
        <dbReference type="EMBL" id="ALV26022.1"/>
    </source>
</evidence>
<dbReference type="PANTHER" id="PTHR35936">
    <property type="entry name" value="MEMBRANE-BOUND LYTIC MUREIN TRANSGLYCOSYLASE F"/>
    <property type="match status" value="1"/>
</dbReference>
<name>A0A0U3NXR5_9HYPH</name>
<dbReference type="Pfam" id="PF00497">
    <property type="entry name" value="SBP_bac_3"/>
    <property type="match status" value="1"/>
</dbReference>
<accession>A0A0U3NXR5</accession>
<evidence type="ECO:0000256" key="2">
    <source>
        <dbReference type="SAM" id="SignalP"/>
    </source>
</evidence>
<organism evidence="4 5">
    <name type="scientific">Pannonibacter phragmitetus</name>
    <dbReference type="NCBI Taxonomy" id="121719"/>
    <lineage>
        <taxon>Bacteria</taxon>
        <taxon>Pseudomonadati</taxon>
        <taxon>Pseudomonadota</taxon>
        <taxon>Alphaproteobacteria</taxon>
        <taxon>Hyphomicrobiales</taxon>
        <taxon>Stappiaceae</taxon>
        <taxon>Pannonibacter</taxon>
    </lineage>
</organism>
<dbReference type="AlphaFoldDB" id="A0A0U3NXR5"/>
<sequence>MKQFFHALALLTLSVAPALASDVFDLSPDAPGKVRREPVEAAIAAIPAGYSFANPGYFTVATTGATAPLSTYATDAKTLVGAEPDVAQLVADGLGLELRLEAVAWPDWPLGIVSGKYDAVISNVGVTEERKEKYDFSSYRQGLHGFYVKQDSPVTSITEPADIAGLRIIVGVGTNQERILREWDAINVKAGLAGADLQSYDEEATRLLSLQSGRADVIVQPRASLIFIAARDRNIREVGTLSAGWPERSDVAVGTRKGSGLADPVSQVLNASIEDGSLAKVLARWGLEDEILPRSEVNPRGLPKY</sequence>
<dbReference type="EMBL" id="CP013068">
    <property type="protein sequence ID" value="ALV26022.1"/>
    <property type="molecule type" value="Genomic_DNA"/>
</dbReference>
<reference evidence="4 5" key="1">
    <citation type="submission" date="2015-10" db="EMBL/GenBank/DDBJ databases">
        <title>The world's first case of liver abscess caused by Pannonibacter phragmitetus.</title>
        <authorList>
            <person name="Ming D."/>
            <person name="Wang M."/>
            <person name="Zhou Y."/>
            <person name="Jiang T."/>
            <person name="Hu S."/>
        </authorList>
    </citation>
    <scope>NUCLEOTIDE SEQUENCE [LARGE SCALE GENOMIC DNA]</scope>
    <source>
        <strain evidence="4 5">31801</strain>
    </source>
</reference>
<proteinExistence type="predicted"/>
<dbReference type="KEGG" id="pphr:APZ00_02150"/>
<gene>
    <name evidence="4" type="ORF">APZ00_02150</name>
</gene>
<keyword evidence="1 2" id="KW-0732">Signal</keyword>
<evidence type="ECO:0000259" key="3">
    <source>
        <dbReference type="SMART" id="SM00062"/>
    </source>
</evidence>
<dbReference type="SUPFAM" id="SSF53850">
    <property type="entry name" value="Periplasmic binding protein-like II"/>
    <property type="match status" value="1"/>
</dbReference>
<dbReference type="InterPro" id="IPR001638">
    <property type="entry name" value="Solute-binding_3/MltF_N"/>
</dbReference>
<evidence type="ECO:0000256" key="1">
    <source>
        <dbReference type="ARBA" id="ARBA00022729"/>
    </source>
</evidence>
<dbReference type="Gene3D" id="3.40.190.10">
    <property type="entry name" value="Periplasmic binding protein-like II"/>
    <property type="match status" value="2"/>
</dbReference>
<feature type="chain" id="PRO_5006842640" evidence="2">
    <location>
        <begin position="21"/>
        <end position="305"/>
    </location>
</feature>
<dbReference type="SMART" id="SM00062">
    <property type="entry name" value="PBPb"/>
    <property type="match status" value="1"/>
</dbReference>
<protein>
    <submittedName>
        <fullName evidence="4">ABC transporter substrate-binding protein</fullName>
    </submittedName>
</protein>
<dbReference type="CDD" id="cd01004">
    <property type="entry name" value="PBP2_MidA_like"/>
    <property type="match status" value="1"/>
</dbReference>
<evidence type="ECO:0000313" key="5">
    <source>
        <dbReference type="Proteomes" id="UP000064921"/>
    </source>
</evidence>
<dbReference type="STRING" id="121719.APZ00_02150"/>
<feature type="signal peptide" evidence="2">
    <location>
        <begin position="1"/>
        <end position="20"/>
    </location>
</feature>
<dbReference type="Proteomes" id="UP000064921">
    <property type="component" value="Chromosome"/>
</dbReference>
<dbReference type="eggNOG" id="COG0834">
    <property type="taxonomic scope" value="Bacteria"/>
</dbReference>
<dbReference type="RefSeq" id="WP_058897941.1">
    <property type="nucleotide sequence ID" value="NZ_CP013068.1"/>
</dbReference>
<dbReference type="PANTHER" id="PTHR35936:SF19">
    <property type="entry name" value="AMINO-ACID-BINDING PROTEIN YXEM-RELATED"/>
    <property type="match status" value="1"/>
</dbReference>